<evidence type="ECO:0000313" key="2">
    <source>
        <dbReference type="EMBL" id="MPM33504.1"/>
    </source>
</evidence>
<dbReference type="InterPro" id="IPR006121">
    <property type="entry name" value="HMA_dom"/>
</dbReference>
<dbReference type="SUPFAM" id="SSF55008">
    <property type="entry name" value="HMA, heavy metal-associated domain"/>
    <property type="match status" value="1"/>
</dbReference>
<dbReference type="Gene3D" id="3.30.70.100">
    <property type="match status" value="1"/>
</dbReference>
<protein>
    <recommendedName>
        <fullName evidence="1">HMA domain-containing protein</fullName>
    </recommendedName>
</protein>
<dbReference type="GO" id="GO:0046872">
    <property type="term" value="F:metal ion binding"/>
    <property type="evidence" value="ECO:0007669"/>
    <property type="project" value="InterPro"/>
</dbReference>
<dbReference type="Pfam" id="PF00403">
    <property type="entry name" value="HMA"/>
    <property type="match status" value="1"/>
</dbReference>
<feature type="domain" description="HMA" evidence="1">
    <location>
        <begin position="38"/>
        <end position="104"/>
    </location>
</feature>
<evidence type="ECO:0000259" key="1">
    <source>
        <dbReference type="PROSITE" id="PS50846"/>
    </source>
</evidence>
<comment type="caution">
    <text evidence="2">The sequence shown here is derived from an EMBL/GenBank/DDBJ whole genome shotgun (WGS) entry which is preliminary data.</text>
</comment>
<reference evidence="2" key="1">
    <citation type="submission" date="2019-08" db="EMBL/GenBank/DDBJ databases">
        <authorList>
            <person name="Kucharzyk K."/>
            <person name="Murdoch R.W."/>
            <person name="Higgins S."/>
            <person name="Loffler F."/>
        </authorList>
    </citation>
    <scope>NUCLEOTIDE SEQUENCE</scope>
</reference>
<sequence length="125" mass="13708">MKHIFKISVLAFFILFTFGAKAQDTTAPTGAGTQQTDVAVYNVKVMFHCANGKALLESELPKKRGVVSAVAHLDTKIVDVTYDTKLTKPETINEYIHQIGYLVESDPADTKLNNKACSHGEGHQE</sequence>
<gene>
    <name evidence="2" type="ORF">SDC9_80080</name>
</gene>
<dbReference type="AlphaFoldDB" id="A0A644Z5Y2"/>
<dbReference type="PROSITE" id="PS50846">
    <property type="entry name" value="HMA_2"/>
    <property type="match status" value="1"/>
</dbReference>
<proteinExistence type="predicted"/>
<accession>A0A644Z5Y2</accession>
<dbReference type="InterPro" id="IPR036163">
    <property type="entry name" value="HMA_dom_sf"/>
</dbReference>
<dbReference type="EMBL" id="VSSQ01006679">
    <property type="protein sequence ID" value="MPM33504.1"/>
    <property type="molecule type" value="Genomic_DNA"/>
</dbReference>
<name>A0A644Z5Y2_9ZZZZ</name>
<dbReference type="CDD" id="cd00371">
    <property type="entry name" value="HMA"/>
    <property type="match status" value="1"/>
</dbReference>
<organism evidence="2">
    <name type="scientific">bioreactor metagenome</name>
    <dbReference type="NCBI Taxonomy" id="1076179"/>
    <lineage>
        <taxon>unclassified sequences</taxon>
        <taxon>metagenomes</taxon>
        <taxon>ecological metagenomes</taxon>
    </lineage>
</organism>